<sequence>MDRTSSIKVRSARPLPPSALSVPVVVSMDSEREKFRTYIEKTGVMSALTDALVQLYEEQERPSDALGHIKKTLGSFTPSIQHCHMLEEKVKEQEAIIESQRTQINDLMGEVTNLRDLLAHVEGRGEATKTPSETPRTS</sequence>
<evidence type="ECO:0000256" key="1">
    <source>
        <dbReference type="ARBA" id="ARBA00004123"/>
    </source>
</evidence>
<dbReference type="EMBL" id="JARAKH010000028">
    <property type="protein sequence ID" value="KAK8388848.1"/>
    <property type="molecule type" value="Genomic_DNA"/>
</dbReference>
<evidence type="ECO:0000256" key="4">
    <source>
        <dbReference type="SAM" id="Coils"/>
    </source>
</evidence>
<comment type="caution">
    <text evidence="5">The sequence shown here is derived from an EMBL/GenBank/DDBJ whole genome shotgun (WGS) entry which is preliminary data.</text>
</comment>
<reference evidence="5 6" key="1">
    <citation type="submission" date="2023-03" db="EMBL/GenBank/DDBJ databases">
        <title>High-quality genome of Scylla paramamosain provides insights in environmental adaptation.</title>
        <authorList>
            <person name="Zhang L."/>
        </authorList>
    </citation>
    <scope>NUCLEOTIDE SEQUENCE [LARGE SCALE GENOMIC DNA]</scope>
    <source>
        <strain evidence="5">LZ_2023a</strain>
        <tissue evidence="5">Muscle</tissue>
    </source>
</reference>
<name>A0AAW0TP43_SCYPA</name>
<accession>A0AAW0TP43</accession>
<dbReference type="GO" id="GO:0005634">
    <property type="term" value="C:nucleus"/>
    <property type="evidence" value="ECO:0007669"/>
    <property type="project" value="UniProtKB-SubCell"/>
</dbReference>
<organism evidence="5 6">
    <name type="scientific">Scylla paramamosain</name>
    <name type="common">Mud crab</name>
    <dbReference type="NCBI Taxonomy" id="85552"/>
    <lineage>
        <taxon>Eukaryota</taxon>
        <taxon>Metazoa</taxon>
        <taxon>Ecdysozoa</taxon>
        <taxon>Arthropoda</taxon>
        <taxon>Crustacea</taxon>
        <taxon>Multicrustacea</taxon>
        <taxon>Malacostraca</taxon>
        <taxon>Eumalacostraca</taxon>
        <taxon>Eucarida</taxon>
        <taxon>Decapoda</taxon>
        <taxon>Pleocyemata</taxon>
        <taxon>Brachyura</taxon>
        <taxon>Eubrachyura</taxon>
        <taxon>Portunoidea</taxon>
        <taxon>Portunidae</taxon>
        <taxon>Portuninae</taxon>
        <taxon>Scylla</taxon>
    </lineage>
</organism>
<dbReference type="PANTHER" id="PTHR13168">
    <property type="entry name" value="ASSOCIATE OF C-MYC AMY-1"/>
    <property type="match status" value="1"/>
</dbReference>
<evidence type="ECO:0008006" key="7">
    <source>
        <dbReference type="Google" id="ProtNLM"/>
    </source>
</evidence>
<keyword evidence="3" id="KW-0539">Nucleus</keyword>
<dbReference type="Proteomes" id="UP001487740">
    <property type="component" value="Unassembled WGS sequence"/>
</dbReference>
<dbReference type="PANTHER" id="PTHR13168:SF0">
    <property type="entry name" value="C-MYC-BINDING PROTEIN"/>
    <property type="match status" value="1"/>
</dbReference>
<proteinExistence type="inferred from homology"/>
<feature type="coiled-coil region" evidence="4">
    <location>
        <begin position="83"/>
        <end position="117"/>
    </location>
</feature>
<comment type="similarity">
    <text evidence="2">Belongs to the AMY1 family.</text>
</comment>
<evidence type="ECO:0000313" key="5">
    <source>
        <dbReference type="EMBL" id="KAK8388848.1"/>
    </source>
</evidence>
<evidence type="ECO:0000313" key="6">
    <source>
        <dbReference type="Proteomes" id="UP001487740"/>
    </source>
</evidence>
<evidence type="ECO:0000256" key="3">
    <source>
        <dbReference type="ARBA" id="ARBA00023242"/>
    </source>
</evidence>
<dbReference type="AlphaFoldDB" id="A0AAW0TP43"/>
<gene>
    <name evidence="5" type="ORF">O3P69_020661</name>
</gene>
<comment type="subcellular location">
    <subcellularLocation>
        <location evidence="1">Nucleus</location>
    </subcellularLocation>
</comment>
<dbReference type="GO" id="GO:0003713">
    <property type="term" value="F:transcription coactivator activity"/>
    <property type="evidence" value="ECO:0007669"/>
    <property type="project" value="InterPro"/>
</dbReference>
<keyword evidence="4" id="KW-0175">Coiled coil</keyword>
<evidence type="ECO:0000256" key="2">
    <source>
        <dbReference type="ARBA" id="ARBA00009389"/>
    </source>
</evidence>
<dbReference type="PRINTS" id="PR02028">
    <property type="entry name" value="CMYCBINDINGP"/>
</dbReference>
<protein>
    <recommendedName>
        <fullName evidence="7">c-Myc-binding protein</fullName>
    </recommendedName>
</protein>
<dbReference type="InterPro" id="IPR026060">
    <property type="entry name" value="AMY1"/>
</dbReference>
<keyword evidence="6" id="KW-1185">Reference proteome</keyword>